<sequence>MRRNTPKPKPETASSDLHVINHTRRLLARPHSHPLLQTQPWTHRQHLLNPPWELYYPQLWRAAHLPQHNFL</sequence>
<dbReference type="AlphaFoldDB" id="A0A974BN54"/>
<reference evidence="1" key="1">
    <citation type="submission" date="2016-05" db="EMBL/GenBank/DDBJ databases">
        <title>WGS assembly of Xenopus laevis.</title>
        <authorList>
            <person name="Session A."/>
            <person name="Uno Y."/>
            <person name="Kwon T."/>
            <person name="Chapman J."/>
            <person name="Toyoda A."/>
            <person name="Takahashi S."/>
            <person name="Fukui A."/>
            <person name="Hikosaka A."/>
            <person name="Putnam N."/>
            <person name="Stites J."/>
            <person name="Van Heeringen S."/>
            <person name="Quigley I."/>
            <person name="Heinz S."/>
            <person name="Hellsten U."/>
            <person name="Lyons J."/>
            <person name="Suzuki A."/>
            <person name="Kondo M."/>
            <person name="Ogino H."/>
            <person name="Ochi H."/>
            <person name="Bogdanovic O."/>
            <person name="Lister R."/>
            <person name="Georgiou G."/>
            <person name="Paranjpe S."/>
            <person name="Van Kruijsbergen I."/>
            <person name="Mozaffari S."/>
            <person name="Shu S."/>
            <person name="Schmutz J."/>
            <person name="Jenkins J."/>
            <person name="Grimwood J."/>
            <person name="Carlson J."/>
            <person name="Mitros T."/>
            <person name="Simakov O."/>
            <person name="Heald R."/>
            <person name="Miller K."/>
            <person name="Haudenschild C."/>
            <person name="Kuroki Y."/>
            <person name="Tanaka T."/>
            <person name="Michiue T."/>
            <person name="Watanabe M."/>
            <person name="Kinoshita T."/>
            <person name="Ohta Y."/>
            <person name="Mawaribuchi S."/>
            <person name="Suzuki Y."/>
            <person name="Haramoto Y."/>
            <person name="Yamamoto T."/>
            <person name="Takagi C."/>
            <person name="Kitzman J."/>
            <person name="Shendure J."/>
            <person name="Nakayama T."/>
            <person name="Izutsu Y."/>
            <person name="Robert J."/>
            <person name="Dichmann D."/>
            <person name="Flajnik M."/>
            <person name="Houston D."/>
            <person name="Marcotte E."/>
            <person name="Wallingford J."/>
            <person name="Ito Y."/>
            <person name="Asashima M."/>
            <person name="Ueno N."/>
            <person name="Matsuda Y."/>
            <person name="Jan Veenstra G."/>
            <person name="Fujiyama A."/>
            <person name="Harland R."/>
            <person name="Taira M."/>
            <person name="Rokhsar D.S."/>
        </authorList>
    </citation>
    <scope>NUCLEOTIDE SEQUENCE</scope>
    <source>
        <strain evidence="1">J</strain>
        <tissue evidence="1">Blood</tissue>
    </source>
</reference>
<accession>A0A974BN54</accession>
<evidence type="ECO:0000313" key="1">
    <source>
        <dbReference type="EMBL" id="OCT55271.1"/>
    </source>
</evidence>
<organism evidence="1">
    <name type="scientific">Xenopus laevis</name>
    <name type="common">African clawed frog</name>
    <dbReference type="NCBI Taxonomy" id="8355"/>
    <lineage>
        <taxon>Eukaryota</taxon>
        <taxon>Metazoa</taxon>
        <taxon>Chordata</taxon>
        <taxon>Craniata</taxon>
        <taxon>Vertebrata</taxon>
        <taxon>Euteleostomi</taxon>
        <taxon>Amphibia</taxon>
        <taxon>Batrachia</taxon>
        <taxon>Anura</taxon>
        <taxon>Pipoidea</taxon>
        <taxon>Pipidae</taxon>
        <taxon>Xenopodinae</taxon>
        <taxon>Xenopus</taxon>
        <taxon>Xenopus</taxon>
    </lineage>
</organism>
<proteinExistence type="predicted"/>
<name>A0A974BN54_XENLA</name>
<dbReference type="EMBL" id="KV508235">
    <property type="protein sequence ID" value="OCT55271.1"/>
    <property type="molecule type" value="Genomic_DNA"/>
</dbReference>
<gene>
    <name evidence="1" type="ORF">XELAEV_18003364mg</name>
</gene>
<protein>
    <submittedName>
        <fullName evidence="1">Uncharacterized protein</fullName>
    </submittedName>
</protein>
<dbReference type="Proteomes" id="UP000694892">
    <property type="component" value="Unassembled WGS sequence"/>
</dbReference>